<protein>
    <submittedName>
        <fullName evidence="8">O-methyltransferase 1</fullName>
    </submittedName>
</protein>
<feature type="domain" description="O-methyltransferase dimerisation" evidence="7">
    <location>
        <begin position="24"/>
        <end position="108"/>
    </location>
</feature>
<evidence type="ECO:0000256" key="1">
    <source>
        <dbReference type="ARBA" id="ARBA00022603"/>
    </source>
</evidence>
<dbReference type="InterPro" id="IPR012967">
    <property type="entry name" value="COMT_dimerisation"/>
</dbReference>
<dbReference type="Pfam" id="PF08100">
    <property type="entry name" value="Dimerisation"/>
    <property type="match status" value="1"/>
</dbReference>
<name>A0A976XJ52_CNIMO</name>
<reference evidence="8" key="1">
    <citation type="journal article" date="2022" name="J. Nat. Prod.">
        <title>Two O-Methyltransferases Mediate Multiple Methylation Steps in the Biosynthesis of Coumarins in Cnidium monnieri.</title>
        <authorList>
            <person name="Zhang Y."/>
            <person name="Bai P."/>
            <person name="Zhuang Y."/>
            <person name="Liu T."/>
        </authorList>
    </citation>
    <scope>NUCLEOTIDE SEQUENCE</scope>
</reference>
<dbReference type="GO" id="GO:0008171">
    <property type="term" value="F:O-methyltransferase activity"/>
    <property type="evidence" value="ECO:0007669"/>
    <property type="project" value="InterPro"/>
</dbReference>
<accession>A0A976XJ52</accession>
<proteinExistence type="evidence at transcript level"/>
<evidence type="ECO:0000256" key="2">
    <source>
        <dbReference type="ARBA" id="ARBA00022679"/>
    </source>
</evidence>
<comment type="similarity">
    <text evidence="4">Belongs to the class I-like SAM-binding methyltransferase superfamily. Cation-independent O-methyltransferase family. COMT subfamily.</text>
</comment>
<dbReference type="PANTHER" id="PTHR11746">
    <property type="entry name" value="O-METHYLTRANSFERASE"/>
    <property type="match status" value="1"/>
</dbReference>
<feature type="domain" description="O-methyltransferase C-terminal" evidence="6">
    <location>
        <begin position="129"/>
        <end position="337"/>
    </location>
</feature>
<keyword evidence="3" id="KW-0949">S-adenosyl-L-methionine</keyword>
<dbReference type="Gene3D" id="1.10.10.10">
    <property type="entry name" value="Winged helix-like DNA-binding domain superfamily/Winged helix DNA-binding domain"/>
    <property type="match status" value="1"/>
</dbReference>
<dbReference type="AlphaFoldDB" id="A0A976XJ52"/>
<dbReference type="PIRSF" id="PIRSF005739">
    <property type="entry name" value="O-mtase"/>
    <property type="match status" value="1"/>
</dbReference>
<dbReference type="EMBL" id="ON313741">
    <property type="protein sequence ID" value="UVB78653.1"/>
    <property type="molecule type" value="mRNA"/>
</dbReference>
<dbReference type="SUPFAM" id="SSF46785">
    <property type="entry name" value="Winged helix' DNA-binding domain"/>
    <property type="match status" value="1"/>
</dbReference>
<dbReference type="SUPFAM" id="SSF53335">
    <property type="entry name" value="S-adenosyl-L-methionine-dependent methyltransferases"/>
    <property type="match status" value="1"/>
</dbReference>
<evidence type="ECO:0000256" key="4">
    <source>
        <dbReference type="ARBA" id="ARBA00034481"/>
    </source>
</evidence>
<evidence type="ECO:0000256" key="3">
    <source>
        <dbReference type="ARBA" id="ARBA00022691"/>
    </source>
</evidence>
<gene>
    <name evidence="8" type="primary">OMT1</name>
</gene>
<evidence type="ECO:0000256" key="5">
    <source>
        <dbReference type="PIRSR" id="PIRSR005739-1"/>
    </source>
</evidence>
<dbReference type="InterPro" id="IPR036390">
    <property type="entry name" value="WH_DNA-bd_sf"/>
</dbReference>
<sequence>MEGMTKNEATHENEDTAQAQVDIWRFVYGFAETAAVKCAVELGIPDILENHTEPMTLSQLSSALACRSTPLFRIMRFLMNIGLFKEKRTNQGSMGYVQTPMSRLLVKDGKNSLASMFLFVNGSVMTAPWNFLSAHVLDDRASPFTYAHGMGSWKLAAGNPDFRKLIDDAMACDTKMTVPAVLDGCPELFNGLSSVVNVGGGNGAAVRILVERCPWIHGINFDLPQVVSVAPVCEGIEHVGGDMFMSVPKANAAFLKWVLHNWSDDECIKILKNCREAIAEYGTSGKVIIVDAVIEGNGGDKPKNMGVLLDLIMLAQTDKGKERTAREWTFIFREAGFTRHTIKNIPFLTEITVIEAYP</sequence>
<evidence type="ECO:0000259" key="7">
    <source>
        <dbReference type="Pfam" id="PF08100"/>
    </source>
</evidence>
<dbReference type="PROSITE" id="PS51683">
    <property type="entry name" value="SAM_OMT_II"/>
    <property type="match status" value="1"/>
</dbReference>
<dbReference type="InterPro" id="IPR001077">
    <property type="entry name" value="COMT_C"/>
</dbReference>
<organism evidence="8">
    <name type="scientific">Cnidium monnieri</name>
    <name type="common">Monnier's snowparsley</name>
    <name type="synonym">Selinum monnieri</name>
    <dbReference type="NCBI Taxonomy" id="94007"/>
    <lineage>
        <taxon>Eukaryota</taxon>
        <taxon>Viridiplantae</taxon>
        <taxon>Streptophyta</taxon>
        <taxon>Embryophyta</taxon>
        <taxon>Tracheophyta</taxon>
        <taxon>Spermatophyta</taxon>
        <taxon>Magnoliopsida</taxon>
        <taxon>eudicotyledons</taxon>
        <taxon>Gunneridae</taxon>
        <taxon>Pentapetalae</taxon>
        <taxon>asterids</taxon>
        <taxon>campanulids</taxon>
        <taxon>Apiales</taxon>
        <taxon>Apiaceae</taxon>
        <taxon>Apioideae</taxon>
        <taxon>apioid superclade</taxon>
        <taxon>Selineae</taxon>
        <taxon>Cnidium</taxon>
    </lineage>
</organism>
<evidence type="ECO:0000313" key="8">
    <source>
        <dbReference type="EMBL" id="UVB78653.1"/>
    </source>
</evidence>
<dbReference type="GO" id="GO:0032259">
    <property type="term" value="P:methylation"/>
    <property type="evidence" value="ECO:0007669"/>
    <property type="project" value="UniProtKB-KW"/>
</dbReference>
<evidence type="ECO:0000259" key="6">
    <source>
        <dbReference type="Pfam" id="PF00891"/>
    </source>
</evidence>
<keyword evidence="1" id="KW-0489">Methyltransferase</keyword>
<dbReference type="InterPro" id="IPR036388">
    <property type="entry name" value="WH-like_DNA-bd_sf"/>
</dbReference>
<dbReference type="FunFam" id="1.10.10.10:FF:000836">
    <property type="entry name" value="O-methyltransferase family protein"/>
    <property type="match status" value="1"/>
</dbReference>
<feature type="active site" description="Proton acceptor" evidence="5">
    <location>
        <position position="260"/>
    </location>
</feature>
<dbReference type="Gene3D" id="3.40.50.150">
    <property type="entry name" value="Vaccinia Virus protein VP39"/>
    <property type="match status" value="1"/>
</dbReference>
<dbReference type="InterPro" id="IPR029063">
    <property type="entry name" value="SAM-dependent_MTases_sf"/>
</dbReference>
<dbReference type="InterPro" id="IPR016461">
    <property type="entry name" value="COMT-like"/>
</dbReference>
<keyword evidence="2" id="KW-0808">Transferase</keyword>
<dbReference type="Pfam" id="PF00891">
    <property type="entry name" value="Methyltransf_2"/>
    <property type="match status" value="1"/>
</dbReference>
<dbReference type="GO" id="GO:0046983">
    <property type="term" value="F:protein dimerization activity"/>
    <property type="evidence" value="ECO:0007669"/>
    <property type="project" value="InterPro"/>
</dbReference>